<accession>A0A6B9Y0L8</accession>
<name>A0A6B9Y0L8_9CAUD</name>
<protein>
    <submittedName>
        <fullName evidence="1">Uncharacterized protein</fullName>
    </submittedName>
</protein>
<organism evidence="1 2">
    <name type="scientific">Enterobacter phage vB_EclM_CIP9</name>
    <dbReference type="NCBI Taxonomy" id="2696340"/>
    <lineage>
        <taxon>Viruses</taxon>
        <taxon>Duplodnaviria</taxon>
        <taxon>Heunggongvirae</taxon>
        <taxon>Uroviricota</taxon>
        <taxon>Caudoviricetes</taxon>
        <taxon>Pantevenvirales</taxon>
        <taxon>Straboviridae</taxon>
        <taxon>Tevenvirinae</taxon>
        <taxon>Kanagawavirus</taxon>
        <taxon>Kanagawavirus cipnine</taxon>
    </lineage>
</organism>
<evidence type="ECO:0000313" key="1">
    <source>
        <dbReference type="EMBL" id="QHS01649.1"/>
    </source>
</evidence>
<dbReference type="Proteomes" id="UP000465071">
    <property type="component" value="Segment"/>
</dbReference>
<dbReference type="EMBL" id="MN882610">
    <property type="protein sequence ID" value="QHS01649.1"/>
    <property type="molecule type" value="Genomic_DNA"/>
</dbReference>
<proteinExistence type="predicted"/>
<reference evidence="2" key="1">
    <citation type="submission" date="2019-12" db="EMBL/GenBank/DDBJ databases">
        <authorList>
            <person name="Wang K."/>
            <person name="Tamayo M.G."/>
            <person name="Penner T.V."/>
            <person name="Cook B.W.M."/>
            <person name="Court D.A."/>
            <person name="Theriault S.S."/>
        </authorList>
    </citation>
    <scope>NUCLEOTIDE SEQUENCE [LARGE SCALE GENOMIC DNA]</scope>
</reference>
<gene>
    <name evidence="1" type="ORF">CPT_CIP9_113</name>
</gene>
<evidence type="ECO:0000313" key="2">
    <source>
        <dbReference type="Proteomes" id="UP000465071"/>
    </source>
</evidence>
<sequence length="136" mass="15015">MINILPADKYFVIGDRTGFMSACGANVKLIEVFDKLGPIKLGYSQSEGIYNTFTTLGGEIITSAELSEAHSINYSCHITKNEAMSFFVEWLNPNKPEDETVFPNLLAIPEIRLTITTMEEVHAAIIMLQGLKDASV</sequence>
<keyword evidence="2" id="KW-1185">Reference proteome</keyword>